<dbReference type="Gene3D" id="1.25.40.20">
    <property type="entry name" value="Ankyrin repeat-containing domain"/>
    <property type="match status" value="1"/>
</dbReference>
<evidence type="ECO:0000313" key="1">
    <source>
        <dbReference type="EMBL" id="CAC5382453.1"/>
    </source>
</evidence>
<name>A0A6J8BFM1_MYTCO</name>
<sequence length="341" mass="39734">MYNLLAPELCLLREERMLMLNKYLPDDIIDNLKHVTENVDYFPLLCKLSKDKSPEEVKKLFTAPLISIKKNINIIIDENKNQFCALALCILSDGGFNTDSLKKGSVLVNKTCKKDKLKDIVKEFDIDLGKEKHRNSLKAGFSTLNGTYLKLRGTEYRIIHDKIYKMAAVICGQHIKEFFIKYASSICIRDNFIFESVTEVHENDDLIVLLKDQEEDYFERLLCDLTKHVIISTFKNYQLIYQTFRDKLISFLKRKNDANTVLKKFDTLHAQGCIIYFGKYEIVSMEYEKRKYRLNINYTTPLLESAIRGYFDIVHFLIVNVKCNVNNTDDKGCSPLHKESE</sequence>
<dbReference type="OrthoDB" id="10357114at2759"/>
<dbReference type="SUPFAM" id="SSF48403">
    <property type="entry name" value="Ankyrin repeat"/>
    <property type="match status" value="1"/>
</dbReference>
<protein>
    <submittedName>
        <fullName evidence="1">Uncharacterized protein</fullName>
    </submittedName>
</protein>
<gene>
    <name evidence="1" type="ORF">MCOR_18276</name>
</gene>
<dbReference type="AlphaFoldDB" id="A0A6J8BFM1"/>
<dbReference type="EMBL" id="CACVKT020003210">
    <property type="protein sequence ID" value="CAC5382453.1"/>
    <property type="molecule type" value="Genomic_DNA"/>
</dbReference>
<reference evidence="1 2" key="1">
    <citation type="submission" date="2020-06" db="EMBL/GenBank/DDBJ databases">
        <authorList>
            <person name="Li R."/>
            <person name="Bekaert M."/>
        </authorList>
    </citation>
    <scope>NUCLEOTIDE SEQUENCE [LARGE SCALE GENOMIC DNA]</scope>
    <source>
        <strain evidence="2">wild</strain>
    </source>
</reference>
<evidence type="ECO:0000313" key="2">
    <source>
        <dbReference type="Proteomes" id="UP000507470"/>
    </source>
</evidence>
<dbReference type="Proteomes" id="UP000507470">
    <property type="component" value="Unassembled WGS sequence"/>
</dbReference>
<keyword evidence="2" id="KW-1185">Reference proteome</keyword>
<accession>A0A6J8BFM1</accession>
<organism evidence="1 2">
    <name type="scientific">Mytilus coruscus</name>
    <name type="common">Sea mussel</name>
    <dbReference type="NCBI Taxonomy" id="42192"/>
    <lineage>
        <taxon>Eukaryota</taxon>
        <taxon>Metazoa</taxon>
        <taxon>Spiralia</taxon>
        <taxon>Lophotrochozoa</taxon>
        <taxon>Mollusca</taxon>
        <taxon>Bivalvia</taxon>
        <taxon>Autobranchia</taxon>
        <taxon>Pteriomorphia</taxon>
        <taxon>Mytilida</taxon>
        <taxon>Mytiloidea</taxon>
        <taxon>Mytilidae</taxon>
        <taxon>Mytilinae</taxon>
        <taxon>Mytilus</taxon>
    </lineage>
</organism>
<dbReference type="InterPro" id="IPR036770">
    <property type="entry name" value="Ankyrin_rpt-contain_sf"/>
</dbReference>
<proteinExistence type="predicted"/>